<dbReference type="EMBL" id="CP010554">
    <property type="protein sequence ID" value="AJP47518.1"/>
    <property type="molecule type" value="Genomic_DNA"/>
</dbReference>
<evidence type="ECO:0000313" key="2">
    <source>
        <dbReference type="EMBL" id="AJP47518.1"/>
    </source>
</evidence>
<dbReference type="AlphaFoldDB" id="A0A0C5J722"/>
<dbReference type="InterPro" id="IPR051321">
    <property type="entry name" value="PHA/PHB_synthase"/>
</dbReference>
<dbReference type="KEGG" id="rbu:PG1C_01645"/>
<dbReference type="PANTHER" id="PTHR36837:SF4">
    <property type="entry name" value="BLR0908 PROTEIN"/>
    <property type="match status" value="1"/>
</dbReference>
<evidence type="ECO:0000313" key="3">
    <source>
        <dbReference type="Proteomes" id="UP000061603"/>
    </source>
</evidence>
<name>A0A0C5J722_9PROT</name>
<reference evidence="2 3" key="1">
    <citation type="journal article" date="2015" name="Genome Announc.">
        <title>Complete Genome Sequence of a Novel Bacterium within the Family Rhodocyclaceae That Degrades Polycyclic Aromatic Hydrocarbons.</title>
        <authorList>
            <person name="Singleton D.R."/>
            <person name="Dickey A.N."/>
            <person name="Scholl E.H."/>
            <person name="Wright F.A."/>
            <person name="Aitken M.D."/>
        </authorList>
    </citation>
    <scope>NUCLEOTIDE SEQUENCE [LARGE SCALE GENOMIC DNA]</scope>
    <source>
        <strain evidence="3">PG1-Ca6</strain>
    </source>
</reference>
<protein>
    <submittedName>
        <fullName evidence="2">Poly(3-hydroxybutyrate) depolymerase</fullName>
    </submittedName>
</protein>
<accession>A0A0C5J722</accession>
<dbReference type="Proteomes" id="UP000061603">
    <property type="component" value="Chromosome"/>
</dbReference>
<dbReference type="SUPFAM" id="SSF53474">
    <property type="entry name" value="alpha/beta-Hydrolases"/>
    <property type="match status" value="1"/>
</dbReference>
<dbReference type="STRING" id="1565605.PG1C_01645"/>
<dbReference type="NCBIfam" id="TIGR01849">
    <property type="entry name" value="PHB_depoly_PhaZ"/>
    <property type="match status" value="1"/>
</dbReference>
<dbReference type="PATRIC" id="fig|1565605.3.peg.341"/>
<dbReference type="Gene3D" id="3.40.50.1820">
    <property type="entry name" value="alpha/beta hydrolase"/>
    <property type="match status" value="1"/>
</dbReference>
<evidence type="ECO:0000259" key="1">
    <source>
        <dbReference type="Pfam" id="PF06850"/>
    </source>
</evidence>
<dbReference type="InterPro" id="IPR010915">
    <property type="entry name" value="PHB_depoly_PhaZ"/>
</dbReference>
<dbReference type="PANTHER" id="PTHR36837">
    <property type="entry name" value="POLY(3-HYDROXYALKANOATE) POLYMERASE SUBUNIT PHAC"/>
    <property type="match status" value="1"/>
</dbReference>
<proteinExistence type="predicted"/>
<dbReference type="InterPro" id="IPR029058">
    <property type="entry name" value="AB_hydrolase_fold"/>
</dbReference>
<dbReference type="InterPro" id="IPR009656">
    <property type="entry name" value="PHB_depo_C"/>
</dbReference>
<gene>
    <name evidence="2" type="ORF">PG1C_01645</name>
</gene>
<feature type="domain" description="PHB de-polymerase C-terminal" evidence="1">
    <location>
        <begin position="210"/>
        <end position="411"/>
    </location>
</feature>
<keyword evidence="3" id="KW-1185">Reference proteome</keyword>
<sequence length="413" mass="46434">MMIAATAPHYQIYQALFDASYPARSTARALAPWLRQTMFWLPDNCTVRKLTAMCEAVALAGLTHERPSFGIDAIEVDGQKITVHEEATHVTPFATLLHFCKDTPNPGPKVLLIAPISGHFATLLTSTARTLLQHHDVYITDWHNIRDVPLSAGTFGMDAFIDHLIGFIDWLGPETHLVSVCQPTVGTLAAVAVMAAAQSPNQPRSMTLMAGPIDCRINPSVVNKLATEKPIEWFEQNLIGLVPLRYKGALRRVYPGYMQISAFLSMNAERHMDSFRNMFSSRVSGDHTKAESIRDFYAEYLAMMDMSAEFYLETVRFVFQEHALPQGKLEYRGTRVNPAAIRRTALFTIEGEKDDICSIGQTLSAHDLCSKLAPYRKQHHLQPGAGHYGVFNGKRWERQIYPRVRAFIHDFDE</sequence>
<dbReference type="Pfam" id="PF06850">
    <property type="entry name" value="PHB_depo_C"/>
    <property type="match status" value="1"/>
</dbReference>
<dbReference type="PIRSF" id="PIRSF020818">
    <property type="entry name" value="PHB_depoly_PhaZ"/>
    <property type="match status" value="1"/>
</dbReference>
<dbReference type="RefSeq" id="WP_202635718.1">
    <property type="nucleotide sequence ID" value="NZ_CP010554.1"/>
</dbReference>
<dbReference type="HOGENOM" id="CLU_017495_0_0_4"/>
<organism evidence="2 3">
    <name type="scientific">Rugosibacter aromaticivorans</name>
    <dbReference type="NCBI Taxonomy" id="1565605"/>
    <lineage>
        <taxon>Bacteria</taxon>
        <taxon>Pseudomonadati</taxon>
        <taxon>Pseudomonadota</taxon>
        <taxon>Betaproteobacteria</taxon>
        <taxon>Nitrosomonadales</taxon>
        <taxon>Sterolibacteriaceae</taxon>
        <taxon>Rugosibacter</taxon>
    </lineage>
</organism>